<dbReference type="GO" id="GO:0005436">
    <property type="term" value="F:sodium:phosphate symporter activity"/>
    <property type="evidence" value="ECO:0007669"/>
    <property type="project" value="InterPro"/>
</dbReference>
<dbReference type="NCBIfam" id="TIGR00704">
    <property type="entry name" value="NaPi_cotrn_rel"/>
    <property type="match status" value="1"/>
</dbReference>
<keyword evidence="4 6" id="KW-1133">Transmembrane helix</keyword>
<evidence type="ECO:0000256" key="1">
    <source>
        <dbReference type="ARBA" id="ARBA00004651"/>
    </source>
</evidence>
<feature type="transmembrane region" description="Helical" evidence="6">
    <location>
        <begin position="48"/>
        <end position="65"/>
    </location>
</feature>
<dbReference type="InterPro" id="IPR003841">
    <property type="entry name" value="Na/Pi_transpt"/>
</dbReference>
<feature type="transmembrane region" description="Helical" evidence="6">
    <location>
        <begin position="244"/>
        <end position="265"/>
    </location>
</feature>
<reference evidence="8 9" key="1">
    <citation type="submission" date="2010-12" db="EMBL/GenBank/DDBJ databases">
        <title>Complete sequence of Desulfurispirillum indicum S5.</title>
        <authorList>
            <consortium name="US DOE Joint Genome Institute"/>
            <person name="Lucas S."/>
            <person name="Copeland A."/>
            <person name="Lapidus A."/>
            <person name="Cheng J.-F."/>
            <person name="Goodwin L."/>
            <person name="Pitluck S."/>
            <person name="Chertkov O."/>
            <person name="Held B."/>
            <person name="Detter J.C."/>
            <person name="Han C."/>
            <person name="Tapia R."/>
            <person name="Land M."/>
            <person name="Hauser L."/>
            <person name="Kyrpides N."/>
            <person name="Ivanova N."/>
            <person name="Mikhailova N."/>
            <person name="Haggblom M."/>
            <person name="Rauschenbach I."/>
            <person name="Bini E."/>
            <person name="Woyke T."/>
        </authorList>
    </citation>
    <scope>NUCLEOTIDE SEQUENCE [LARGE SCALE GENOMIC DNA]</scope>
    <source>
        <strain evidence="9">ATCC BAA-1389 / DSM 22839 / S5</strain>
    </source>
</reference>
<feature type="transmembrane region" description="Helical" evidence="6">
    <location>
        <begin position="12"/>
        <end position="36"/>
    </location>
</feature>
<sequence length="544" mass="60225">MVPLQPLDYINLLSGLMLLLYGISQVSANMQIIAGARLRTYLSTLTRNRLTGIITGTFATALLQSSSATTVITVTLVGSGLISFTASLGVLLGANIGTTLTVQLISFSLQDYALFMTGVGAGIRFFGKKDRTIYFGRLILGFGLIFLGMKFMGASVDPLRHNAQFLSYFVEGGVPKIFLVLGAFLFTAMVQASAATIALTLSFAASGLIDFHSAMYIVVGSNIGTGVTALLASFGSNLQARKTALANIIFNTLGALAIIPFLPYIHANFFTEGDIARNIANFHTLFNIALTIVFFPLIGLVAAMIDRLIKPRKVTTAPAEYFLDRSLQSSPDLAIQEARKLTINMTGMCREMLTSSFALIDRYEIDRSWKIQNMDDRLDAMNLDIRLYLTSLSHREMNPAESNLLFDTINYATTLEYVGDVLVKNVIKLSRKLNREKIRLSEEGYRELQELEAMTLENFDLCHQLYLTSQRSLHVQLQDNHQKVRKKENQLMQSHIQRLQQGLQASVATTTVHTDLVANLERINSHLCRFEPLTMVDDKAAEEA</sequence>
<dbReference type="PANTHER" id="PTHR10010">
    <property type="entry name" value="SOLUTE CARRIER FAMILY 34 SODIUM PHOSPHATE , MEMBER 2-RELATED"/>
    <property type="match status" value="1"/>
</dbReference>
<keyword evidence="3 6" id="KW-0812">Transmembrane</keyword>
<keyword evidence="9" id="KW-1185">Reference proteome</keyword>
<evidence type="ECO:0000256" key="3">
    <source>
        <dbReference type="ARBA" id="ARBA00022692"/>
    </source>
</evidence>
<dbReference type="InterPro" id="IPR038078">
    <property type="entry name" value="PhoU-like_sf"/>
</dbReference>
<dbReference type="InParanoid" id="E6W7C0"/>
<dbReference type="InterPro" id="IPR026022">
    <property type="entry name" value="PhoU_dom"/>
</dbReference>
<name>E6W7C0_DESIS</name>
<dbReference type="GO" id="GO:0005886">
    <property type="term" value="C:plasma membrane"/>
    <property type="evidence" value="ECO:0007669"/>
    <property type="project" value="UniProtKB-SubCell"/>
</dbReference>
<keyword evidence="5 6" id="KW-0472">Membrane</keyword>
<dbReference type="AlphaFoldDB" id="E6W7C0"/>
<dbReference type="Gene3D" id="1.20.58.220">
    <property type="entry name" value="Phosphate transport system protein phou homolog 2, domain 2"/>
    <property type="match status" value="1"/>
</dbReference>
<dbReference type="eggNOG" id="COG1283">
    <property type="taxonomic scope" value="Bacteria"/>
</dbReference>
<evidence type="ECO:0000256" key="5">
    <source>
        <dbReference type="ARBA" id="ARBA00023136"/>
    </source>
</evidence>
<dbReference type="KEGG" id="din:Selin_1555"/>
<feature type="transmembrane region" description="Helical" evidence="6">
    <location>
        <begin position="213"/>
        <end position="232"/>
    </location>
</feature>
<dbReference type="SUPFAM" id="SSF109755">
    <property type="entry name" value="PhoU-like"/>
    <property type="match status" value="1"/>
</dbReference>
<dbReference type="STRING" id="653733.Selin_1555"/>
<feature type="transmembrane region" description="Helical" evidence="6">
    <location>
        <begin position="177"/>
        <end position="201"/>
    </location>
</feature>
<gene>
    <name evidence="8" type="ordered locus">Selin_1555</name>
</gene>
<proteinExistence type="predicted"/>
<dbReference type="Proteomes" id="UP000002572">
    <property type="component" value="Chromosome"/>
</dbReference>
<dbReference type="EMBL" id="CP002432">
    <property type="protein sequence ID" value="ADU66287.1"/>
    <property type="molecule type" value="Genomic_DNA"/>
</dbReference>
<accession>E6W7C0</accession>
<protein>
    <submittedName>
        <fullName evidence="8">Na/Pi-cotransporter II-related protein</fullName>
    </submittedName>
</protein>
<comment type="subcellular location">
    <subcellularLocation>
        <location evidence="1">Cell membrane</location>
        <topology evidence="1">Multi-pass membrane protein</topology>
    </subcellularLocation>
</comment>
<dbReference type="NCBIfam" id="NF037997">
    <property type="entry name" value="Na_Pi_symport"/>
    <property type="match status" value="1"/>
</dbReference>
<evidence type="ECO:0000313" key="9">
    <source>
        <dbReference type="Proteomes" id="UP000002572"/>
    </source>
</evidence>
<dbReference type="Pfam" id="PF02690">
    <property type="entry name" value="Na_Pi_cotrans"/>
    <property type="match status" value="2"/>
</dbReference>
<feature type="transmembrane region" description="Helical" evidence="6">
    <location>
        <begin position="285"/>
        <end position="305"/>
    </location>
</feature>
<dbReference type="OrthoDB" id="9763003at2"/>
<dbReference type="PANTHER" id="PTHR10010:SF46">
    <property type="entry name" value="SODIUM-DEPENDENT PHOSPHATE TRANSPORT PROTEIN 2B"/>
    <property type="match status" value="1"/>
</dbReference>
<evidence type="ECO:0000256" key="4">
    <source>
        <dbReference type="ARBA" id="ARBA00022989"/>
    </source>
</evidence>
<keyword evidence="2" id="KW-1003">Cell membrane</keyword>
<feature type="domain" description="PhoU" evidence="7">
    <location>
        <begin position="344"/>
        <end position="423"/>
    </location>
</feature>
<evidence type="ECO:0000259" key="7">
    <source>
        <dbReference type="Pfam" id="PF01895"/>
    </source>
</evidence>
<feature type="transmembrane region" description="Helical" evidence="6">
    <location>
        <begin position="133"/>
        <end position="156"/>
    </location>
</feature>
<dbReference type="GO" id="GO:0044341">
    <property type="term" value="P:sodium-dependent phosphate transport"/>
    <property type="evidence" value="ECO:0007669"/>
    <property type="project" value="InterPro"/>
</dbReference>
<dbReference type="HOGENOM" id="CLU_025623_2_0_0"/>
<dbReference type="Pfam" id="PF01895">
    <property type="entry name" value="PhoU"/>
    <property type="match status" value="1"/>
</dbReference>
<evidence type="ECO:0000313" key="8">
    <source>
        <dbReference type="EMBL" id="ADU66287.1"/>
    </source>
</evidence>
<organism evidence="8 9">
    <name type="scientific">Desulfurispirillum indicum (strain ATCC BAA-1389 / DSM 22839 / S5)</name>
    <dbReference type="NCBI Taxonomy" id="653733"/>
    <lineage>
        <taxon>Bacteria</taxon>
        <taxon>Pseudomonadati</taxon>
        <taxon>Chrysiogenota</taxon>
        <taxon>Chrysiogenia</taxon>
        <taxon>Chrysiogenales</taxon>
        <taxon>Chrysiogenaceae</taxon>
        <taxon>Desulfurispirillum</taxon>
    </lineage>
</organism>
<dbReference type="FunCoup" id="E6W7C0">
    <property type="interactions" value="50"/>
</dbReference>
<evidence type="ECO:0000256" key="6">
    <source>
        <dbReference type="SAM" id="Phobius"/>
    </source>
</evidence>
<dbReference type="InterPro" id="IPR004633">
    <property type="entry name" value="NaPi_cotrn-rel/YqeW-like"/>
</dbReference>
<evidence type="ECO:0000256" key="2">
    <source>
        <dbReference type="ARBA" id="ARBA00022475"/>
    </source>
</evidence>